<dbReference type="InterPro" id="IPR027417">
    <property type="entry name" value="P-loop_NTPase"/>
</dbReference>
<dbReference type="Pfam" id="PF00679">
    <property type="entry name" value="EFG_C"/>
    <property type="match status" value="1"/>
</dbReference>
<dbReference type="OMA" id="GPQFTFP"/>
<dbReference type="Gene3D" id="3.30.70.240">
    <property type="match status" value="1"/>
</dbReference>
<dbReference type="Pfam" id="PF22042">
    <property type="entry name" value="EF-G_D2"/>
    <property type="match status" value="1"/>
</dbReference>
<dbReference type="NCBIfam" id="TIGR00231">
    <property type="entry name" value="small_GTP"/>
    <property type="match status" value="1"/>
</dbReference>
<dbReference type="InterPro" id="IPR000795">
    <property type="entry name" value="T_Tr_GTP-bd_dom"/>
</dbReference>
<name>A0A284QZH9_ARMOS</name>
<dbReference type="InterPro" id="IPR053905">
    <property type="entry name" value="EF-G-like_DII"/>
</dbReference>
<sequence>MLARLWPRSTVRKLWIPFSRRGMATTAAANIRNMALVAHIDSGKTTLTESILLQSEYLSSSGSVDTGSTTTDFLPAERERGITIQSASIPVKWKKWTFNLVDTPGHADFGMEVESASRVVDGAVVLMDSVEGVESQTKRVWRQLDRYKVATRLVFLNKLDRPGASFSASLSSLLTHRLHPLPVALTLPIASFEPADYARAEPGIQGLVDLVKWEVWKWDENGQITRHPLPRSTKEFQTFNILPPSHPLLSELVPARMALLDNLSNFSEPLMEKLISLPSDPMAYAGIESDEIMPHLRQTSISNEILPVLCGSAIKNIGTDLVMDYIGELFASPLDVLRGAPPPINAPVRVLAWKVGWDKKKGWLTFVRVYSGTLKRQSVLLNTNRNERERVGKLQLLYGSEAQDVEELPFGSVGVIVGLRFTRTGDTLISTGAKVSNDSDTLPTIVTPPSVISVSVVPQSHSDLDPVTEALESISRTDPSVRVDTQEGQMLVHGLGALHLEIVEGRLRDEWGARFEFGQRRVSYREALGPNYSVVRPEDEVANVAGTEVRISFDIRPLEEGEVGDSLWDGNVVVNHKGMPIAYPQTGMKETEESCIAAGIDSSLSNSPHSSLPMSHVRIQVKSYIKPHSISLLSGASSRILRNRLRSAGMGPIMEPFTRFKITVSEDTLGKVAKDLTEHGAELLDMSSGMTEEEDGRAYSTDGVYIPPAFLSPSASNVTALKGNSSSLKRSIHALAPLSRMLDYNNRLRALSGGYGQFEMTNAGFREVSSSRQLEILREIGRA</sequence>
<keyword evidence="2" id="KW-0648">Protein biosynthesis</keyword>
<dbReference type="FunFam" id="3.40.50.300:FF:000514">
    <property type="entry name" value="Ribosome-releasing factor 2, mitochondrial"/>
    <property type="match status" value="1"/>
</dbReference>
<reference evidence="7" key="1">
    <citation type="journal article" date="2017" name="Nat. Ecol. Evol.">
        <title>Genome expansion and lineage-specific genetic innovations in the forest pathogenic fungi Armillaria.</title>
        <authorList>
            <person name="Sipos G."/>
            <person name="Prasanna A.N."/>
            <person name="Walter M.C."/>
            <person name="O'Connor E."/>
            <person name="Balint B."/>
            <person name="Krizsan K."/>
            <person name="Kiss B."/>
            <person name="Hess J."/>
            <person name="Varga T."/>
            <person name="Slot J."/>
            <person name="Riley R."/>
            <person name="Boka B."/>
            <person name="Rigling D."/>
            <person name="Barry K."/>
            <person name="Lee J."/>
            <person name="Mihaltcheva S."/>
            <person name="LaButti K."/>
            <person name="Lipzen A."/>
            <person name="Waldron R."/>
            <person name="Moloney N.M."/>
            <person name="Sperisen C."/>
            <person name="Kredics L."/>
            <person name="Vagvoelgyi C."/>
            <person name="Patrignani A."/>
            <person name="Fitzpatrick D."/>
            <person name="Nagy I."/>
            <person name="Doyle S."/>
            <person name="Anderson J.B."/>
            <person name="Grigoriev I.V."/>
            <person name="Gueldener U."/>
            <person name="Muensterkoetter M."/>
            <person name="Nagy L.G."/>
        </authorList>
    </citation>
    <scope>NUCLEOTIDE SEQUENCE [LARGE SCALE GENOMIC DNA]</scope>
    <source>
        <strain evidence="7">C18/9</strain>
    </source>
</reference>
<dbReference type="InterPro" id="IPR031157">
    <property type="entry name" value="G_TR_CS"/>
</dbReference>
<dbReference type="PANTHER" id="PTHR43261:SF1">
    <property type="entry name" value="RIBOSOME-RELEASING FACTOR 2, MITOCHONDRIAL"/>
    <property type="match status" value="1"/>
</dbReference>
<dbReference type="InterPro" id="IPR005225">
    <property type="entry name" value="Small_GTP-bd"/>
</dbReference>
<evidence type="ECO:0000256" key="2">
    <source>
        <dbReference type="ARBA" id="ARBA00022917"/>
    </source>
</evidence>
<dbReference type="PRINTS" id="PR00315">
    <property type="entry name" value="ELONGATNFCT"/>
</dbReference>
<protein>
    <recommendedName>
        <fullName evidence="5">Tr-type G domain-containing protein</fullName>
    </recommendedName>
</protein>
<dbReference type="STRING" id="47428.A0A284QZH9"/>
<dbReference type="GO" id="GO:0032790">
    <property type="term" value="P:ribosome disassembly"/>
    <property type="evidence" value="ECO:0007669"/>
    <property type="project" value="TreeGrafter"/>
</dbReference>
<dbReference type="InterPro" id="IPR000640">
    <property type="entry name" value="EFG_V-like"/>
</dbReference>
<keyword evidence="4" id="KW-0342">GTP-binding</keyword>
<dbReference type="EMBL" id="FUEG01000003">
    <property type="protein sequence ID" value="SJL01839.1"/>
    <property type="molecule type" value="Genomic_DNA"/>
</dbReference>
<dbReference type="PROSITE" id="PS51722">
    <property type="entry name" value="G_TR_2"/>
    <property type="match status" value="1"/>
</dbReference>
<dbReference type="InterPro" id="IPR035647">
    <property type="entry name" value="EFG_III/V"/>
</dbReference>
<dbReference type="SUPFAM" id="SSF50447">
    <property type="entry name" value="Translation proteins"/>
    <property type="match status" value="1"/>
</dbReference>
<dbReference type="InterPro" id="IPR041095">
    <property type="entry name" value="EFG_II"/>
</dbReference>
<keyword evidence="7" id="KW-1185">Reference proteome</keyword>
<gene>
    <name evidence="6" type="ORF">ARMOST_05163</name>
</gene>
<proteinExistence type="predicted"/>
<dbReference type="GO" id="GO:0005759">
    <property type="term" value="C:mitochondrial matrix"/>
    <property type="evidence" value="ECO:0007669"/>
    <property type="project" value="UniProtKB-ARBA"/>
</dbReference>
<accession>A0A284QZH9</accession>
<keyword evidence="1" id="KW-0547">Nucleotide-binding</keyword>
<dbReference type="Gene3D" id="3.40.50.300">
    <property type="entry name" value="P-loop containing nucleotide triphosphate hydrolases"/>
    <property type="match status" value="1"/>
</dbReference>
<evidence type="ECO:0000256" key="3">
    <source>
        <dbReference type="ARBA" id="ARBA00023128"/>
    </source>
</evidence>
<dbReference type="PROSITE" id="PS00301">
    <property type="entry name" value="G_TR_1"/>
    <property type="match status" value="1"/>
</dbReference>
<evidence type="ECO:0000313" key="6">
    <source>
        <dbReference type="EMBL" id="SJL01839.1"/>
    </source>
</evidence>
<feature type="domain" description="Tr-type G" evidence="5">
    <location>
        <begin position="29"/>
        <end position="334"/>
    </location>
</feature>
<dbReference type="Gene3D" id="2.40.30.10">
    <property type="entry name" value="Translation factors"/>
    <property type="match status" value="1"/>
</dbReference>
<dbReference type="CDD" id="cd01514">
    <property type="entry name" value="Elongation_Factor_C"/>
    <property type="match status" value="1"/>
</dbReference>
<dbReference type="OrthoDB" id="198619at2759"/>
<dbReference type="InterPro" id="IPR009000">
    <property type="entry name" value="Transl_B-barrel_sf"/>
</dbReference>
<organism evidence="6 7">
    <name type="scientific">Armillaria ostoyae</name>
    <name type="common">Armillaria root rot fungus</name>
    <dbReference type="NCBI Taxonomy" id="47428"/>
    <lineage>
        <taxon>Eukaryota</taxon>
        <taxon>Fungi</taxon>
        <taxon>Dikarya</taxon>
        <taxon>Basidiomycota</taxon>
        <taxon>Agaricomycotina</taxon>
        <taxon>Agaricomycetes</taxon>
        <taxon>Agaricomycetidae</taxon>
        <taxon>Agaricales</taxon>
        <taxon>Marasmiineae</taxon>
        <taxon>Physalacriaceae</taxon>
        <taxon>Armillaria</taxon>
    </lineage>
</organism>
<evidence type="ECO:0000256" key="1">
    <source>
        <dbReference type="ARBA" id="ARBA00022741"/>
    </source>
</evidence>
<evidence type="ECO:0000259" key="5">
    <source>
        <dbReference type="PROSITE" id="PS51722"/>
    </source>
</evidence>
<dbReference type="Pfam" id="PF14492">
    <property type="entry name" value="EFG_III"/>
    <property type="match status" value="1"/>
</dbReference>
<dbReference type="GO" id="GO:0003924">
    <property type="term" value="F:GTPase activity"/>
    <property type="evidence" value="ECO:0007669"/>
    <property type="project" value="InterPro"/>
</dbReference>
<dbReference type="GO" id="GO:0032543">
    <property type="term" value="P:mitochondrial translation"/>
    <property type="evidence" value="ECO:0007669"/>
    <property type="project" value="TreeGrafter"/>
</dbReference>
<dbReference type="Proteomes" id="UP000219338">
    <property type="component" value="Unassembled WGS sequence"/>
</dbReference>
<dbReference type="PANTHER" id="PTHR43261">
    <property type="entry name" value="TRANSLATION ELONGATION FACTOR G-RELATED"/>
    <property type="match status" value="1"/>
</dbReference>
<keyword evidence="3" id="KW-0496">Mitochondrion</keyword>
<dbReference type="AlphaFoldDB" id="A0A284QZH9"/>
<dbReference type="SUPFAM" id="SSF54980">
    <property type="entry name" value="EF-G C-terminal domain-like"/>
    <property type="match status" value="2"/>
</dbReference>
<evidence type="ECO:0000313" key="7">
    <source>
        <dbReference type="Proteomes" id="UP000219338"/>
    </source>
</evidence>
<dbReference type="Gene3D" id="3.30.70.870">
    <property type="entry name" value="Elongation Factor G (Translational Gtpase), domain 3"/>
    <property type="match status" value="1"/>
</dbReference>
<dbReference type="Pfam" id="PF00009">
    <property type="entry name" value="GTP_EFTU"/>
    <property type="match status" value="1"/>
</dbReference>
<dbReference type="GO" id="GO:0005525">
    <property type="term" value="F:GTP binding"/>
    <property type="evidence" value="ECO:0007669"/>
    <property type="project" value="UniProtKB-KW"/>
</dbReference>
<dbReference type="SUPFAM" id="SSF52540">
    <property type="entry name" value="P-loop containing nucleoside triphosphate hydrolases"/>
    <property type="match status" value="1"/>
</dbReference>
<dbReference type="SMART" id="SM00838">
    <property type="entry name" value="EFG_C"/>
    <property type="match status" value="1"/>
</dbReference>
<evidence type="ECO:0000256" key="4">
    <source>
        <dbReference type="ARBA" id="ARBA00023134"/>
    </source>
</evidence>